<keyword evidence="2" id="KW-0285">Flavoprotein</keyword>
<dbReference type="InterPro" id="IPR036318">
    <property type="entry name" value="FAD-bd_PCMH-like_sf"/>
</dbReference>
<dbReference type="GO" id="GO:0016491">
    <property type="term" value="F:oxidoreductase activity"/>
    <property type="evidence" value="ECO:0007669"/>
    <property type="project" value="UniProtKB-KW"/>
</dbReference>
<protein>
    <recommendedName>
        <fullName evidence="6">FAD-binding PCMH-type domain-containing protein</fullName>
    </recommendedName>
</protein>
<evidence type="ECO:0000256" key="4">
    <source>
        <dbReference type="ARBA" id="ARBA00023002"/>
    </source>
</evidence>
<dbReference type="AlphaFoldDB" id="A0A0U5FNK6"/>
<evidence type="ECO:0000259" key="6">
    <source>
        <dbReference type="PROSITE" id="PS51387"/>
    </source>
</evidence>
<evidence type="ECO:0000313" key="8">
    <source>
        <dbReference type="Proteomes" id="UP000054771"/>
    </source>
</evidence>
<dbReference type="PANTHER" id="PTHR42973">
    <property type="entry name" value="BINDING OXIDOREDUCTASE, PUTATIVE (AFU_ORTHOLOGUE AFUA_1G17690)-RELATED"/>
    <property type="match status" value="1"/>
</dbReference>
<evidence type="ECO:0000256" key="2">
    <source>
        <dbReference type="ARBA" id="ARBA00022630"/>
    </source>
</evidence>
<dbReference type="GO" id="GO:0071949">
    <property type="term" value="F:FAD binding"/>
    <property type="evidence" value="ECO:0007669"/>
    <property type="project" value="InterPro"/>
</dbReference>
<feature type="chain" id="PRO_5006857149" description="FAD-binding PCMH-type domain-containing protein" evidence="5">
    <location>
        <begin position="29"/>
        <end position="514"/>
    </location>
</feature>
<dbReference type="SUPFAM" id="SSF56176">
    <property type="entry name" value="FAD-binding/transporter-associated domain-like"/>
    <property type="match status" value="1"/>
</dbReference>
<dbReference type="Pfam" id="PF01565">
    <property type="entry name" value="FAD_binding_4"/>
    <property type="match status" value="1"/>
</dbReference>
<sequence>MRSSMIAKFAHQGALLSPIMSWFALAQAAAPGNPSLCCAALKASDVSERTAFPDSVAYDEFLNSYFAANAQLHPTCIVQPLTAQDVSITIQSLTSSTAELGPCLFAVRSGGHTASLGSSNIESRVTIDLSFLNQTVYDPTTGLASIQPGARWDAVYETLLRDNVMMPGGRSSSVGVGGFLTGGGDSFFAARVGLSCDNVVGYEVVLADGSIKTVSSKPHQSPDLFKALKGGSSNLGIVTLFTMTVFPAEDVWGGAVVYDTSVAPQYIAAATRFTESVIPTDPNAAWVGFFSYNSTTQREAIFSSLAYTRPVPWPAAFDGFFRIPNITHTLRRTTILAMTRENNFSPQFRHVVQTGTYLNRAEILSNVLAIQSERIRLAAVSHPQSTSYVLQAIVQPWVPRFWADSESRGGNILGLERYNKAMLNIAWDYSWDSSADDSFFYELSQSSREMLDIYAKSTGSFREYIYLNYADRTQNPLAGYGEDNVEFLRGVATKYDPHGVFQHLVPGGFKISRA</sequence>
<dbReference type="InterPro" id="IPR006094">
    <property type="entry name" value="Oxid_FAD_bind_N"/>
</dbReference>
<dbReference type="InterPro" id="IPR016169">
    <property type="entry name" value="FAD-bd_PCMH_sub2"/>
</dbReference>
<feature type="signal peptide" evidence="5">
    <location>
        <begin position="1"/>
        <end position="28"/>
    </location>
</feature>
<evidence type="ECO:0000256" key="1">
    <source>
        <dbReference type="ARBA" id="ARBA00005466"/>
    </source>
</evidence>
<dbReference type="PROSITE" id="PS51387">
    <property type="entry name" value="FAD_PCMH"/>
    <property type="match status" value="1"/>
</dbReference>
<evidence type="ECO:0000256" key="5">
    <source>
        <dbReference type="SAM" id="SignalP"/>
    </source>
</evidence>
<dbReference type="Gene3D" id="3.30.465.10">
    <property type="match status" value="1"/>
</dbReference>
<dbReference type="OrthoDB" id="2151789at2759"/>
<dbReference type="Proteomes" id="UP000054771">
    <property type="component" value="Unassembled WGS sequence"/>
</dbReference>
<dbReference type="OMA" id="LCLYQPY"/>
<organism evidence="7 8">
    <name type="scientific">Aspergillus calidoustus</name>
    <dbReference type="NCBI Taxonomy" id="454130"/>
    <lineage>
        <taxon>Eukaryota</taxon>
        <taxon>Fungi</taxon>
        <taxon>Dikarya</taxon>
        <taxon>Ascomycota</taxon>
        <taxon>Pezizomycotina</taxon>
        <taxon>Eurotiomycetes</taxon>
        <taxon>Eurotiomycetidae</taxon>
        <taxon>Eurotiales</taxon>
        <taxon>Aspergillaceae</taxon>
        <taxon>Aspergillus</taxon>
        <taxon>Aspergillus subgen. Nidulantes</taxon>
    </lineage>
</organism>
<dbReference type="PANTHER" id="PTHR42973:SF53">
    <property type="entry name" value="FAD-BINDING PCMH-TYPE DOMAIN-CONTAINING PROTEIN-RELATED"/>
    <property type="match status" value="1"/>
</dbReference>
<accession>A0A0U5FNK6</accession>
<comment type="similarity">
    <text evidence="1">Belongs to the oxygen-dependent FAD-linked oxidoreductase family.</text>
</comment>
<dbReference type="EMBL" id="CDMC01000001">
    <property type="protein sequence ID" value="CEL00907.1"/>
    <property type="molecule type" value="Genomic_DNA"/>
</dbReference>
<dbReference type="InterPro" id="IPR050416">
    <property type="entry name" value="FAD-linked_Oxidoreductase"/>
</dbReference>
<keyword evidence="5" id="KW-0732">Signal</keyword>
<feature type="domain" description="FAD-binding PCMH-type" evidence="6">
    <location>
        <begin position="70"/>
        <end position="248"/>
    </location>
</feature>
<gene>
    <name evidence="7" type="ORF">ASPCAL00499</name>
</gene>
<dbReference type="InterPro" id="IPR016166">
    <property type="entry name" value="FAD-bd_PCMH"/>
</dbReference>
<name>A0A0U5FNK6_ASPCI</name>
<reference evidence="8" key="1">
    <citation type="journal article" date="2016" name="Genome Announc.">
        <title>Draft genome sequences of fungus Aspergillus calidoustus.</title>
        <authorList>
            <person name="Horn F."/>
            <person name="Linde J."/>
            <person name="Mattern D.J."/>
            <person name="Walther G."/>
            <person name="Guthke R."/>
            <person name="Scherlach K."/>
            <person name="Martin K."/>
            <person name="Brakhage A.A."/>
            <person name="Petzke L."/>
            <person name="Valiante V."/>
        </authorList>
    </citation>
    <scope>NUCLEOTIDE SEQUENCE [LARGE SCALE GENOMIC DNA]</scope>
    <source>
        <strain evidence="8">SF006504</strain>
    </source>
</reference>
<evidence type="ECO:0000313" key="7">
    <source>
        <dbReference type="EMBL" id="CEL00907.1"/>
    </source>
</evidence>
<keyword evidence="3" id="KW-0274">FAD</keyword>
<dbReference type="STRING" id="454130.A0A0U5FNK6"/>
<evidence type="ECO:0000256" key="3">
    <source>
        <dbReference type="ARBA" id="ARBA00022827"/>
    </source>
</evidence>
<keyword evidence="8" id="KW-1185">Reference proteome</keyword>
<keyword evidence="4" id="KW-0560">Oxidoreductase</keyword>
<proteinExistence type="inferred from homology"/>